<comment type="similarity">
    <text evidence="2">Belongs to the paired homeobox family.</text>
</comment>
<keyword evidence="4" id="KW-0563">Paired box</keyword>
<evidence type="ECO:0000259" key="13">
    <source>
        <dbReference type="PROSITE" id="PS51057"/>
    </source>
</evidence>
<dbReference type="CDD" id="cd00086">
    <property type="entry name" value="homeodomain"/>
    <property type="match status" value="1"/>
</dbReference>
<dbReference type="STRING" id="34508.A0A4U8UNQ1"/>
<keyword evidence="8 9" id="KW-0539">Nucleus</keyword>
<dbReference type="Pfam" id="PF00046">
    <property type="entry name" value="Homeodomain"/>
    <property type="match status" value="1"/>
</dbReference>
<dbReference type="OrthoDB" id="3225452at2759"/>
<dbReference type="PRINTS" id="PR00027">
    <property type="entry name" value="PAIREDBOX"/>
</dbReference>
<keyword evidence="9 10" id="KW-0371">Homeobox</keyword>
<keyword evidence="5" id="KW-0805">Transcription regulation</keyword>
<evidence type="ECO:0000256" key="2">
    <source>
        <dbReference type="ARBA" id="ARBA00005733"/>
    </source>
</evidence>
<dbReference type="PROSITE" id="PS51057">
    <property type="entry name" value="PAIRED_2"/>
    <property type="match status" value="1"/>
</dbReference>
<keyword evidence="3" id="KW-0217">Developmental protein</keyword>
<dbReference type="AlphaFoldDB" id="A0A4U8UNQ1"/>
<reference evidence="14 15" key="2">
    <citation type="journal article" date="2019" name="G3 (Bethesda)">
        <title>Hybrid Assembly of the Genome of the Entomopathogenic Nematode Steinernema carpocapsae Identifies the X-Chromosome.</title>
        <authorList>
            <person name="Serra L."/>
            <person name="Macchietto M."/>
            <person name="Macias-Munoz A."/>
            <person name="McGill C.J."/>
            <person name="Rodriguez I.M."/>
            <person name="Rodriguez B."/>
            <person name="Murad R."/>
            <person name="Mortazavi A."/>
        </authorList>
    </citation>
    <scope>NUCLEOTIDE SEQUENCE [LARGE SCALE GENOMIC DNA]</scope>
    <source>
        <strain evidence="14 15">ALL</strain>
    </source>
</reference>
<organism evidence="14 15">
    <name type="scientific">Steinernema carpocapsae</name>
    <name type="common">Entomopathogenic nematode</name>
    <dbReference type="NCBI Taxonomy" id="34508"/>
    <lineage>
        <taxon>Eukaryota</taxon>
        <taxon>Metazoa</taxon>
        <taxon>Ecdysozoa</taxon>
        <taxon>Nematoda</taxon>
        <taxon>Chromadorea</taxon>
        <taxon>Rhabditida</taxon>
        <taxon>Tylenchina</taxon>
        <taxon>Panagrolaimomorpha</taxon>
        <taxon>Strongyloidoidea</taxon>
        <taxon>Steinernematidae</taxon>
        <taxon>Steinernema</taxon>
    </lineage>
</organism>
<reference evidence="14 15" key="1">
    <citation type="journal article" date="2015" name="Genome Biol.">
        <title>Comparative genomics of Steinernema reveals deeply conserved gene regulatory networks.</title>
        <authorList>
            <person name="Dillman A.R."/>
            <person name="Macchietto M."/>
            <person name="Porter C.F."/>
            <person name="Rogers A."/>
            <person name="Williams B."/>
            <person name="Antoshechkin I."/>
            <person name="Lee M.M."/>
            <person name="Goodwin Z."/>
            <person name="Lu X."/>
            <person name="Lewis E.E."/>
            <person name="Goodrich-Blair H."/>
            <person name="Stock S.P."/>
            <person name="Adams B.J."/>
            <person name="Sternberg P.W."/>
            <person name="Mortazavi A."/>
        </authorList>
    </citation>
    <scope>NUCLEOTIDE SEQUENCE [LARGE SCALE GENOMIC DNA]</scope>
    <source>
        <strain evidence="14 15">ALL</strain>
    </source>
</reference>
<keyword evidence="7" id="KW-0804">Transcription</keyword>
<dbReference type="InterPro" id="IPR001356">
    <property type="entry name" value="HD"/>
</dbReference>
<dbReference type="GO" id="GO:0005634">
    <property type="term" value="C:nucleus"/>
    <property type="evidence" value="ECO:0007669"/>
    <property type="project" value="UniProtKB-SubCell"/>
</dbReference>
<dbReference type="Pfam" id="PF00292">
    <property type="entry name" value="PAX"/>
    <property type="match status" value="1"/>
</dbReference>
<feature type="compositionally biased region" description="Low complexity" evidence="11">
    <location>
        <begin position="147"/>
        <end position="173"/>
    </location>
</feature>
<feature type="domain" description="Paired" evidence="13">
    <location>
        <begin position="15"/>
        <end position="142"/>
    </location>
</feature>
<keyword evidence="6 9" id="KW-0238">DNA-binding</keyword>
<dbReference type="GO" id="GO:0000981">
    <property type="term" value="F:DNA-binding transcription factor activity, RNA polymerase II-specific"/>
    <property type="evidence" value="ECO:0007669"/>
    <property type="project" value="TreeGrafter"/>
</dbReference>
<proteinExistence type="inferred from homology"/>
<sequence length="333" mass="36701">MASSESPITFTNIMGQGRVNQLGGVFINGRPLPHPTRVQIIEMAKHGVKPCQISRQLKVSHGAVSKILNRYAETGSVSPGQIGGNPRSRLSIQSVEKHILQIKEENPGICANDIRELLIEQLVCSRQNAPTVSSINRHLRSRGLTKSTSTCLSSSSFSSSSSSSAVSSSSSSSILCDAGTPKKPRLNHSIEHILGISLVLEESKCSTSLSSDDESGGSCSNEFRRNRTSFTTKQLETLENAFKLNSYPDATERENIAKSTNLNEDKIMTWFSNRRARNRKNFNVSTGADIIVPLTTNPFPTFRFPQYLQFSPEQKVSEVVNPMFFYPSPFITR</sequence>
<evidence type="ECO:0000256" key="3">
    <source>
        <dbReference type="ARBA" id="ARBA00022473"/>
    </source>
</evidence>
<evidence type="ECO:0000256" key="11">
    <source>
        <dbReference type="SAM" id="MobiDB-lite"/>
    </source>
</evidence>
<gene>
    <name evidence="14" type="ORF">L596_002287</name>
</gene>
<name>A0A4U8UNQ1_STECR</name>
<protein>
    <recommendedName>
        <fullName evidence="16">Homeobox domain-containing protein</fullName>
    </recommendedName>
</protein>
<dbReference type="SMART" id="SM00389">
    <property type="entry name" value="HOX"/>
    <property type="match status" value="1"/>
</dbReference>
<dbReference type="PANTHER" id="PTHR45636">
    <property type="entry name" value="PAIRED BOX PROTEIN PAX-6-RELATED-RELATED"/>
    <property type="match status" value="1"/>
</dbReference>
<evidence type="ECO:0008006" key="16">
    <source>
        <dbReference type="Google" id="ProtNLM"/>
    </source>
</evidence>
<dbReference type="SUPFAM" id="SSF46689">
    <property type="entry name" value="Homeodomain-like"/>
    <property type="match status" value="2"/>
</dbReference>
<dbReference type="InterPro" id="IPR001523">
    <property type="entry name" value="Paired_dom"/>
</dbReference>
<evidence type="ECO:0000256" key="8">
    <source>
        <dbReference type="ARBA" id="ARBA00023242"/>
    </source>
</evidence>
<comment type="caution">
    <text evidence="14">The sequence shown here is derived from an EMBL/GenBank/DDBJ whole genome shotgun (WGS) entry which is preliminary data.</text>
</comment>
<comment type="subcellular location">
    <subcellularLocation>
        <location evidence="1 9 10">Nucleus</location>
    </subcellularLocation>
</comment>
<dbReference type="InterPro" id="IPR043565">
    <property type="entry name" value="PAX_fam"/>
</dbReference>
<feature type="DNA-binding region" description="Homeobox" evidence="9">
    <location>
        <begin position="223"/>
        <end position="282"/>
    </location>
</feature>
<keyword evidence="15" id="KW-1185">Reference proteome</keyword>
<dbReference type="SMART" id="SM00351">
    <property type="entry name" value="PAX"/>
    <property type="match status" value="1"/>
</dbReference>
<dbReference type="InterPro" id="IPR036388">
    <property type="entry name" value="WH-like_DNA-bd_sf"/>
</dbReference>
<dbReference type="PROSITE" id="PS50071">
    <property type="entry name" value="HOMEOBOX_2"/>
    <property type="match status" value="1"/>
</dbReference>
<dbReference type="Gene3D" id="1.10.10.10">
    <property type="entry name" value="Winged helix-like DNA-binding domain superfamily/Winged helix DNA-binding domain"/>
    <property type="match status" value="2"/>
</dbReference>
<dbReference type="EMBL" id="AZBU02000001">
    <property type="protein sequence ID" value="TMS34760.1"/>
    <property type="molecule type" value="Genomic_DNA"/>
</dbReference>
<dbReference type="PANTHER" id="PTHR45636:SF49">
    <property type="entry name" value="PAIRED BOX PROTEIN 3 HOMOLOG"/>
    <property type="match status" value="1"/>
</dbReference>
<dbReference type="InterPro" id="IPR009057">
    <property type="entry name" value="Homeodomain-like_sf"/>
</dbReference>
<dbReference type="Gene3D" id="1.10.10.60">
    <property type="entry name" value="Homeodomain-like"/>
    <property type="match status" value="1"/>
</dbReference>
<dbReference type="GO" id="GO:0000978">
    <property type="term" value="F:RNA polymerase II cis-regulatory region sequence-specific DNA binding"/>
    <property type="evidence" value="ECO:0007669"/>
    <property type="project" value="TreeGrafter"/>
</dbReference>
<evidence type="ECO:0000256" key="5">
    <source>
        <dbReference type="ARBA" id="ARBA00023015"/>
    </source>
</evidence>
<evidence type="ECO:0000256" key="9">
    <source>
        <dbReference type="PROSITE-ProRule" id="PRU00108"/>
    </source>
</evidence>
<feature type="region of interest" description="Disordered" evidence="11">
    <location>
        <begin position="147"/>
        <end position="174"/>
    </location>
</feature>
<evidence type="ECO:0000313" key="15">
    <source>
        <dbReference type="Proteomes" id="UP000298663"/>
    </source>
</evidence>
<dbReference type="Proteomes" id="UP000298663">
    <property type="component" value="Unassembled WGS sequence"/>
</dbReference>
<feature type="domain" description="Homeobox" evidence="12">
    <location>
        <begin position="221"/>
        <end position="281"/>
    </location>
</feature>
<evidence type="ECO:0000313" key="14">
    <source>
        <dbReference type="EMBL" id="TMS34760.1"/>
    </source>
</evidence>
<evidence type="ECO:0000256" key="4">
    <source>
        <dbReference type="ARBA" id="ARBA00022724"/>
    </source>
</evidence>
<evidence type="ECO:0000256" key="6">
    <source>
        <dbReference type="ARBA" id="ARBA00023125"/>
    </source>
</evidence>
<evidence type="ECO:0000256" key="10">
    <source>
        <dbReference type="RuleBase" id="RU000682"/>
    </source>
</evidence>
<evidence type="ECO:0000259" key="12">
    <source>
        <dbReference type="PROSITE" id="PS50071"/>
    </source>
</evidence>
<evidence type="ECO:0000256" key="7">
    <source>
        <dbReference type="ARBA" id="ARBA00023163"/>
    </source>
</evidence>
<accession>A0A4U8UNQ1</accession>
<evidence type="ECO:0000256" key="1">
    <source>
        <dbReference type="ARBA" id="ARBA00004123"/>
    </source>
</evidence>